<keyword evidence="2 3" id="KW-0378">Hydrolase</keyword>
<dbReference type="InterPro" id="IPR029069">
    <property type="entry name" value="HotDog_dom_sf"/>
</dbReference>
<reference evidence="3 4" key="1">
    <citation type="submission" date="2024-02" db="EMBL/GenBank/DDBJ databases">
        <title>A novel Wenzhouxiangellaceae bacterium, isolated from coastal sediments.</title>
        <authorList>
            <person name="Du Z.-J."/>
            <person name="Ye Y.-Q."/>
            <person name="Zhang X.-Y."/>
        </authorList>
    </citation>
    <scope>NUCLEOTIDE SEQUENCE [LARGE SCALE GENOMIC DNA]</scope>
    <source>
        <strain evidence="3 4">CH-27</strain>
    </source>
</reference>
<evidence type="ECO:0000313" key="3">
    <source>
        <dbReference type="EMBL" id="MEJ8566462.1"/>
    </source>
</evidence>
<evidence type="ECO:0000313" key="4">
    <source>
        <dbReference type="Proteomes" id="UP001359886"/>
    </source>
</evidence>
<dbReference type="CDD" id="cd00586">
    <property type="entry name" value="4HBT"/>
    <property type="match status" value="1"/>
</dbReference>
<dbReference type="EC" id="3.1.2.-" evidence="3"/>
<protein>
    <submittedName>
        <fullName evidence="3">Thioesterase family protein</fullName>
        <ecNumber evidence="3">3.1.2.-</ecNumber>
    </submittedName>
</protein>
<keyword evidence="4" id="KW-1185">Reference proteome</keyword>
<name>A0AAW9R6P8_9GAMM</name>
<dbReference type="Pfam" id="PF13279">
    <property type="entry name" value="4HBT_2"/>
    <property type="match status" value="1"/>
</dbReference>
<dbReference type="Gene3D" id="3.10.129.10">
    <property type="entry name" value="Hotdog Thioesterase"/>
    <property type="match status" value="1"/>
</dbReference>
<gene>
    <name evidence="3" type="ORF">V3330_02385</name>
</gene>
<sequence length="142" mass="15909">MSDTPPGRAEFPWFHAIGTRWMDNDIYGHVNNVQYYSYFDTAVNHFLITEGGLDIQAADVIGVCVESRCTYRAPLAFPEPIEAGVRVERLGNTSVRYGVGIFRADEPEPAAWGYFVHVFVCRQDMSPTPIPAALREALNRLA</sequence>
<comment type="caution">
    <text evidence="3">The sequence shown here is derived from an EMBL/GenBank/DDBJ whole genome shotgun (WGS) entry which is preliminary data.</text>
</comment>
<proteinExistence type="inferred from homology"/>
<dbReference type="Proteomes" id="UP001359886">
    <property type="component" value="Unassembled WGS sequence"/>
</dbReference>
<dbReference type="AlphaFoldDB" id="A0AAW9R6P8"/>
<dbReference type="PANTHER" id="PTHR31793:SF27">
    <property type="entry name" value="NOVEL THIOESTERASE SUPERFAMILY DOMAIN AND SAPOSIN A-TYPE DOMAIN CONTAINING PROTEIN (0610012H03RIK)"/>
    <property type="match status" value="1"/>
</dbReference>
<evidence type="ECO:0000256" key="2">
    <source>
        <dbReference type="ARBA" id="ARBA00022801"/>
    </source>
</evidence>
<dbReference type="RefSeq" id="WP_354693780.1">
    <property type="nucleotide sequence ID" value="NZ_JAZHOG010000001.1"/>
</dbReference>
<dbReference type="InterPro" id="IPR050563">
    <property type="entry name" value="4-hydroxybenzoyl-CoA_TE"/>
</dbReference>
<dbReference type="EMBL" id="JAZHOG010000001">
    <property type="protein sequence ID" value="MEJ8566462.1"/>
    <property type="molecule type" value="Genomic_DNA"/>
</dbReference>
<dbReference type="PANTHER" id="PTHR31793">
    <property type="entry name" value="4-HYDROXYBENZOYL-COA THIOESTERASE FAMILY MEMBER"/>
    <property type="match status" value="1"/>
</dbReference>
<dbReference type="SUPFAM" id="SSF54637">
    <property type="entry name" value="Thioesterase/thiol ester dehydrase-isomerase"/>
    <property type="match status" value="1"/>
</dbReference>
<dbReference type="GO" id="GO:0047617">
    <property type="term" value="F:fatty acyl-CoA hydrolase activity"/>
    <property type="evidence" value="ECO:0007669"/>
    <property type="project" value="TreeGrafter"/>
</dbReference>
<organism evidence="3 4">
    <name type="scientific">Elongatibacter sediminis</name>
    <dbReference type="NCBI Taxonomy" id="3119006"/>
    <lineage>
        <taxon>Bacteria</taxon>
        <taxon>Pseudomonadati</taxon>
        <taxon>Pseudomonadota</taxon>
        <taxon>Gammaproteobacteria</taxon>
        <taxon>Chromatiales</taxon>
        <taxon>Wenzhouxiangellaceae</taxon>
        <taxon>Elongatibacter</taxon>
    </lineage>
</organism>
<evidence type="ECO:0000256" key="1">
    <source>
        <dbReference type="ARBA" id="ARBA00005953"/>
    </source>
</evidence>
<comment type="similarity">
    <text evidence="1">Belongs to the 4-hydroxybenzoyl-CoA thioesterase family.</text>
</comment>
<accession>A0AAW9R6P8</accession>